<dbReference type="GO" id="GO:0009251">
    <property type="term" value="P:glucan catabolic process"/>
    <property type="evidence" value="ECO:0007669"/>
    <property type="project" value="TreeGrafter"/>
</dbReference>
<protein>
    <recommendedName>
        <fullName evidence="3">beta-glucosidase</fullName>
        <ecNumber evidence="3">3.2.1.21</ecNumber>
    </recommendedName>
</protein>
<comment type="caution">
    <text evidence="9">The sequence shown here is derived from an EMBL/GenBank/DDBJ whole genome shotgun (WGS) entry which is preliminary data.</text>
</comment>
<reference evidence="9" key="2">
    <citation type="submission" date="2020-09" db="EMBL/GenBank/DDBJ databases">
        <authorList>
            <person name="Sun Q."/>
            <person name="Sedlacek I."/>
        </authorList>
    </citation>
    <scope>NUCLEOTIDE SEQUENCE</scope>
    <source>
        <strain evidence="9">CCM 8433</strain>
    </source>
</reference>
<comment type="similarity">
    <text evidence="2 7">Belongs to the glycosyl hydrolase 3 family.</text>
</comment>
<name>A0A917JI38_9ENTE</name>
<dbReference type="GO" id="GO:0008422">
    <property type="term" value="F:beta-glucosidase activity"/>
    <property type="evidence" value="ECO:0007669"/>
    <property type="project" value="UniProtKB-EC"/>
</dbReference>
<dbReference type="PRINTS" id="PR00133">
    <property type="entry name" value="GLHYDRLASE3"/>
</dbReference>
<keyword evidence="10" id="KW-1185">Reference proteome</keyword>
<evidence type="ECO:0000313" key="10">
    <source>
        <dbReference type="Proteomes" id="UP000622610"/>
    </source>
</evidence>
<sequence>MEKTDLKKLLSEMTIAEKVGQLVQLTPDFFLAGGEITGPMQEWKMSKEQLFQIGSVLGTHTSEQVMKIQEMYLEKSRLKIPLVFMADVIHGYESIYPIPLALAATFSPEIVEEVARLSSKEATEAGVHVTFSPMGDHVMDARWGRVLESNGEDPTLSSALTRGYVRGYQGNDLSIEKNRMAACVKHFVGYGAAQGGRDYNTVDISHVNLYQNYLPAFQAAIDEGVELVMTSFNTMDGIPVTGNKQMIQKVLRGDLGFEGVVISDWAAVVELIAHRVAADKKEAAELAFSAGVDMDMMSDSYQTHLAEIVLEKEQQEILDEAVFRILTLKNTLGLFEDPYRGLKEQTPEQLKQTKKELKQSILSISEKTPVLLKNEDNVLPLKEGQKVALIGPKARSQDILGAWSWIGEQEKAISLAKGLKEKDLDLSILAMEDGQNVTENEIEQAIQLAKENEIVLLAVGETSEESGEAASLVNIRLSRNQEQLIHAVSKVNANVVVVLFNGRPLDLSNIVVDTRAILEVWFPGSEGGRSIANLLMGEVNPEGKLPMSFPRAVGQLPLSYMSLSTGRPMHDGNNDQKYISRYMDEANDPLFSFGHGLSYCQFECLDNGISQHSFTEDQTVEVQVLVKNKSQIAGGTTVQLYIEDVVAQVARPVKELKKWEKIYLNAKEERMITFELSSDDLKYIHHDLSMSAEKGLFNLSIGLSSQERSIHHELLYVV</sequence>
<dbReference type="InterPro" id="IPR001764">
    <property type="entry name" value="Glyco_hydro_3_N"/>
</dbReference>
<dbReference type="InterPro" id="IPR013783">
    <property type="entry name" value="Ig-like_fold"/>
</dbReference>
<keyword evidence="6 7" id="KW-0326">Glycosidase</keyword>
<dbReference type="EMBL" id="BMDT01000005">
    <property type="protein sequence ID" value="GGI65744.1"/>
    <property type="molecule type" value="Genomic_DNA"/>
</dbReference>
<dbReference type="Gene3D" id="2.60.40.10">
    <property type="entry name" value="Immunoglobulins"/>
    <property type="match status" value="1"/>
</dbReference>
<proteinExistence type="inferred from homology"/>
<dbReference type="InterPro" id="IPR036962">
    <property type="entry name" value="Glyco_hydro_3_N_sf"/>
</dbReference>
<dbReference type="AlphaFoldDB" id="A0A917JI38"/>
<dbReference type="InterPro" id="IPR051915">
    <property type="entry name" value="Cellulose_Degrad_GH3"/>
</dbReference>
<dbReference type="PANTHER" id="PTHR30620:SF16">
    <property type="entry name" value="LYSOSOMAL BETA GLUCOSIDASE"/>
    <property type="match status" value="1"/>
</dbReference>
<dbReference type="Pfam" id="PF01915">
    <property type="entry name" value="Glyco_hydro_3_C"/>
    <property type="match status" value="1"/>
</dbReference>
<evidence type="ECO:0000256" key="4">
    <source>
        <dbReference type="ARBA" id="ARBA00022729"/>
    </source>
</evidence>
<dbReference type="Pfam" id="PF14310">
    <property type="entry name" value="Fn3-like"/>
    <property type="match status" value="1"/>
</dbReference>
<keyword evidence="5 7" id="KW-0378">Hydrolase</keyword>
<dbReference type="PROSITE" id="PS00775">
    <property type="entry name" value="GLYCOSYL_HYDROL_F3"/>
    <property type="match status" value="1"/>
</dbReference>
<evidence type="ECO:0000256" key="6">
    <source>
        <dbReference type="ARBA" id="ARBA00023295"/>
    </source>
</evidence>
<dbReference type="Proteomes" id="UP000622610">
    <property type="component" value="Unassembled WGS sequence"/>
</dbReference>
<comment type="catalytic activity">
    <reaction evidence="1">
        <text>Hydrolysis of terminal, non-reducing beta-D-glucosyl residues with release of beta-D-glucose.</text>
        <dbReference type="EC" id="3.2.1.21"/>
    </reaction>
</comment>
<evidence type="ECO:0000256" key="2">
    <source>
        <dbReference type="ARBA" id="ARBA00005336"/>
    </source>
</evidence>
<evidence type="ECO:0000256" key="1">
    <source>
        <dbReference type="ARBA" id="ARBA00000448"/>
    </source>
</evidence>
<dbReference type="InterPro" id="IPR036881">
    <property type="entry name" value="Glyco_hydro_3_C_sf"/>
</dbReference>
<dbReference type="InterPro" id="IPR026891">
    <property type="entry name" value="Fn3-like"/>
</dbReference>
<evidence type="ECO:0000259" key="8">
    <source>
        <dbReference type="SMART" id="SM01217"/>
    </source>
</evidence>
<evidence type="ECO:0000256" key="3">
    <source>
        <dbReference type="ARBA" id="ARBA00012744"/>
    </source>
</evidence>
<dbReference type="Gene3D" id="3.20.20.300">
    <property type="entry name" value="Glycoside hydrolase, family 3, N-terminal domain"/>
    <property type="match status" value="1"/>
</dbReference>
<dbReference type="InterPro" id="IPR019800">
    <property type="entry name" value="Glyco_hydro_3_AS"/>
</dbReference>
<evidence type="ECO:0000256" key="7">
    <source>
        <dbReference type="RuleBase" id="RU361161"/>
    </source>
</evidence>
<keyword evidence="4" id="KW-0732">Signal</keyword>
<dbReference type="SMART" id="SM01217">
    <property type="entry name" value="Fn3_like"/>
    <property type="match status" value="1"/>
</dbReference>
<feature type="domain" description="Fibronectin type III-like" evidence="8">
    <location>
        <begin position="636"/>
        <end position="705"/>
    </location>
</feature>
<dbReference type="SUPFAM" id="SSF51445">
    <property type="entry name" value="(Trans)glycosidases"/>
    <property type="match status" value="1"/>
</dbReference>
<dbReference type="Pfam" id="PF00933">
    <property type="entry name" value="Glyco_hydro_3"/>
    <property type="match status" value="1"/>
</dbReference>
<reference evidence="9" key="1">
    <citation type="journal article" date="2014" name="Int. J. Syst. Evol. Microbiol.">
        <title>Complete genome sequence of Corynebacterium casei LMG S-19264T (=DSM 44701T), isolated from a smear-ripened cheese.</title>
        <authorList>
            <consortium name="US DOE Joint Genome Institute (JGI-PGF)"/>
            <person name="Walter F."/>
            <person name="Albersmeier A."/>
            <person name="Kalinowski J."/>
            <person name="Ruckert C."/>
        </authorList>
    </citation>
    <scope>NUCLEOTIDE SEQUENCE</scope>
    <source>
        <strain evidence="9">CCM 8433</strain>
    </source>
</reference>
<evidence type="ECO:0000256" key="5">
    <source>
        <dbReference type="ARBA" id="ARBA00022801"/>
    </source>
</evidence>
<gene>
    <name evidence="9" type="ORF">GCM10011482_13980</name>
</gene>
<dbReference type="FunFam" id="2.60.40.10:FF:000495">
    <property type="entry name" value="Periplasmic beta-glucosidase"/>
    <property type="match status" value="1"/>
</dbReference>
<dbReference type="RefSeq" id="WP_188367580.1">
    <property type="nucleotide sequence ID" value="NZ_BMDT01000005.1"/>
</dbReference>
<dbReference type="InterPro" id="IPR002772">
    <property type="entry name" value="Glyco_hydro_3_C"/>
</dbReference>
<accession>A0A917JI38</accession>
<organism evidence="9 10">
    <name type="scientific">Enterococcus alcedinis</name>
    <dbReference type="NCBI Taxonomy" id="1274384"/>
    <lineage>
        <taxon>Bacteria</taxon>
        <taxon>Bacillati</taxon>
        <taxon>Bacillota</taxon>
        <taxon>Bacilli</taxon>
        <taxon>Lactobacillales</taxon>
        <taxon>Enterococcaceae</taxon>
        <taxon>Enterococcus</taxon>
    </lineage>
</organism>
<dbReference type="InterPro" id="IPR017853">
    <property type="entry name" value="GH"/>
</dbReference>
<dbReference type="Gene3D" id="3.40.50.1700">
    <property type="entry name" value="Glycoside hydrolase family 3 C-terminal domain"/>
    <property type="match status" value="1"/>
</dbReference>
<dbReference type="PANTHER" id="PTHR30620">
    <property type="entry name" value="PERIPLASMIC BETA-GLUCOSIDASE-RELATED"/>
    <property type="match status" value="1"/>
</dbReference>
<evidence type="ECO:0000313" key="9">
    <source>
        <dbReference type="EMBL" id="GGI65744.1"/>
    </source>
</evidence>
<dbReference type="SUPFAM" id="SSF52279">
    <property type="entry name" value="Beta-D-glucan exohydrolase, C-terminal domain"/>
    <property type="match status" value="1"/>
</dbReference>
<dbReference type="EC" id="3.2.1.21" evidence="3"/>